<comment type="function">
    <text evidence="10">Involved in the export of calmodulin-sensitive adenylate cyclase-hemolysin (cyclolysin).</text>
</comment>
<dbReference type="InterPro" id="IPR027417">
    <property type="entry name" value="P-loop_NTPase"/>
</dbReference>
<dbReference type="GO" id="GO:0005524">
    <property type="term" value="F:ATP binding"/>
    <property type="evidence" value="ECO:0007669"/>
    <property type="project" value="UniProtKB-KW"/>
</dbReference>
<dbReference type="GO" id="GO:0030256">
    <property type="term" value="C:type I protein secretion system complex"/>
    <property type="evidence" value="ECO:0007669"/>
    <property type="project" value="InterPro"/>
</dbReference>
<feature type="domain" description="Peptidase C39" evidence="16">
    <location>
        <begin position="9"/>
        <end position="154"/>
    </location>
</feature>
<name>A0A6G8IN92_9BURK</name>
<dbReference type="PROSITE" id="PS50893">
    <property type="entry name" value="ABC_TRANSPORTER_2"/>
    <property type="match status" value="1"/>
</dbReference>
<dbReference type="Pfam" id="PF00664">
    <property type="entry name" value="ABC_membrane"/>
    <property type="match status" value="1"/>
</dbReference>
<comment type="subcellular location">
    <subcellularLocation>
        <location evidence="1">Cell membrane</location>
        <topology evidence="1">Multi-pass membrane protein</topology>
    </subcellularLocation>
</comment>
<evidence type="ECO:0000256" key="11">
    <source>
        <dbReference type="ARBA" id="ARBA00061173"/>
    </source>
</evidence>
<dbReference type="InterPro" id="IPR039421">
    <property type="entry name" value="Type_1_exporter"/>
</dbReference>
<dbReference type="PANTHER" id="PTHR24221:SF647">
    <property type="entry name" value="BLL6336 PROTEIN"/>
    <property type="match status" value="1"/>
</dbReference>
<keyword evidence="5" id="KW-0204">Cytolysis</keyword>
<dbReference type="InterPro" id="IPR003593">
    <property type="entry name" value="AAA+_ATPase"/>
</dbReference>
<sequence length="749" mass="81762">MCAESRPPEARQLPRGLAALCAVARFHQCLAEPVALAHRLALPAGGACTRDDLLIAAQSLGLKARWTRWTAAQLHEIPLPAVVCLKAVDGADAHERRVVLARQRGERLLIQDFDGLVNEVRGGGAEATAASRAGVQTLARDDFLRVWSGDALLVTRRAAMAPRAEGFDFSWFMPSLVKYRRLLGEVLLISLVLQLFALVSPLFFQAVMDKVLVHQGKSTLDVLVFGLVVVVMFESVLGLMRTYLFTHTTQRIDVELGARLYRHLLSLPLSYFEARRVGDSVARVRELESLRGFLTGQCLTALLDVVFSLVFVAVMLAYSPLLTLIVLASLPMYAGVITWATPVLRRRLDQKFALGAENQSMLVESVTGIQTVKAAALEPQFEQRWDRQLAAYVLAAFRSQMAASTAQESVGLIGKLVQAATLWWGSHLVMQGQLTVGQFVAFNMFAGRVSQPVMRLAQLWMDVQQAGVSMRRLADVLDAKPDMGSAPQRQRATLPRVVGAIAFKDVRFRYRDQARPVLDGLSLEIQAGEVVGIVGRSGSGKSTLTKLVQCLYRPEAGQVLVDGVDIGTVDVAQLRRHIGVVLQDNLLFNASVRDNIAVADPGVGLDEVIRAARLAGAHGFISEWPEGYDTVVSEQGSSLSGGQRQRIAIARALFSQPRILIFDEATSALDYESEAALQRNMAAICQGRTVLIVAHRLSAVRQAHRILVMDQGRLVEAGSHDELVRRPAGLYARLWGLQASAVPTAQAVA</sequence>
<evidence type="ECO:0000256" key="1">
    <source>
        <dbReference type="ARBA" id="ARBA00004651"/>
    </source>
</evidence>
<dbReference type="InterPro" id="IPR017871">
    <property type="entry name" value="ABC_transporter-like_CS"/>
</dbReference>
<dbReference type="Pfam" id="PF03412">
    <property type="entry name" value="Peptidase_C39"/>
    <property type="match status" value="1"/>
</dbReference>
<dbReference type="InterPro" id="IPR005074">
    <property type="entry name" value="Peptidase_C39"/>
</dbReference>
<dbReference type="SMART" id="SM00382">
    <property type="entry name" value="AAA"/>
    <property type="match status" value="1"/>
</dbReference>
<dbReference type="PANTHER" id="PTHR24221">
    <property type="entry name" value="ATP-BINDING CASSETTE SUB-FAMILY B"/>
    <property type="match status" value="1"/>
</dbReference>
<dbReference type="FunFam" id="1.20.1560.10:FF:000056">
    <property type="entry name" value="Alpha-hemolysin translocation ATP-binding protein HlyB"/>
    <property type="match status" value="1"/>
</dbReference>
<dbReference type="NCBIfam" id="TIGR01846">
    <property type="entry name" value="type_I_sec_HlyB"/>
    <property type="match status" value="1"/>
</dbReference>
<dbReference type="GO" id="GO:0005886">
    <property type="term" value="C:plasma membrane"/>
    <property type="evidence" value="ECO:0007669"/>
    <property type="project" value="UniProtKB-SubCell"/>
</dbReference>
<dbReference type="SUPFAM" id="SSF90123">
    <property type="entry name" value="ABC transporter transmembrane region"/>
    <property type="match status" value="1"/>
</dbReference>
<dbReference type="GO" id="GO:0034040">
    <property type="term" value="F:ATPase-coupled lipid transmembrane transporter activity"/>
    <property type="evidence" value="ECO:0007669"/>
    <property type="project" value="TreeGrafter"/>
</dbReference>
<keyword evidence="3" id="KW-1003">Cell membrane</keyword>
<dbReference type="AlphaFoldDB" id="A0A6G8IN92"/>
<dbReference type="InterPro" id="IPR003439">
    <property type="entry name" value="ABC_transporter-like_ATP-bd"/>
</dbReference>
<dbReference type="PROSITE" id="PS00211">
    <property type="entry name" value="ABC_TRANSPORTER_1"/>
    <property type="match status" value="1"/>
</dbReference>
<dbReference type="GO" id="GO:0006508">
    <property type="term" value="P:proteolysis"/>
    <property type="evidence" value="ECO:0007669"/>
    <property type="project" value="InterPro"/>
</dbReference>
<dbReference type="PROSITE" id="PS50929">
    <property type="entry name" value="ABC_TM1F"/>
    <property type="match status" value="1"/>
</dbReference>
<evidence type="ECO:0000256" key="2">
    <source>
        <dbReference type="ARBA" id="ARBA00022448"/>
    </source>
</evidence>
<evidence type="ECO:0000256" key="9">
    <source>
        <dbReference type="ARBA" id="ARBA00023136"/>
    </source>
</evidence>
<dbReference type="PROSITE" id="PS50990">
    <property type="entry name" value="PEPTIDASE_C39"/>
    <property type="match status" value="1"/>
</dbReference>
<evidence type="ECO:0000256" key="12">
    <source>
        <dbReference type="ARBA" id="ARBA00072252"/>
    </source>
</evidence>
<keyword evidence="2" id="KW-0813">Transport</keyword>
<dbReference type="Gene3D" id="3.40.50.300">
    <property type="entry name" value="P-loop containing nucleotide triphosphate hydrolases"/>
    <property type="match status" value="1"/>
</dbReference>
<dbReference type="Gene3D" id="3.90.70.10">
    <property type="entry name" value="Cysteine proteinases"/>
    <property type="match status" value="1"/>
</dbReference>
<protein>
    <recommendedName>
        <fullName evidence="12">Cyclolysin secretion/processing ATP-binding protein CyaB</fullName>
    </recommendedName>
</protein>
<reference evidence="17 18" key="1">
    <citation type="submission" date="2020-03" db="EMBL/GenBank/DDBJ databases">
        <title>Hydrogenophaga sp. nov. isolated from cyanobacterial mat.</title>
        <authorList>
            <person name="Thorat V."/>
            <person name="Kirdat K."/>
            <person name="Tiwarekar B."/>
            <person name="Costa E.D."/>
            <person name="Yadav A."/>
        </authorList>
    </citation>
    <scope>NUCLEOTIDE SEQUENCE [LARGE SCALE GENOMIC DNA]</scope>
    <source>
        <strain evidence="17 18">BA0156</strain>
    </source>
</reference>
<evidence type="ECO:0000256" key="7">
    <source>
        <dbReference type="ARBA" id="ARBA00022840"/>
    </source>
</evidence>
<keyword evidence="9 13" id="KW-0472">Membrane</keyword>
<dbReference type="Pfam" id="PF00005">
    <property type="entry name" value="ABC_tran"/>
    <property type="match status" value="1"/>
</dbReference>
<evidence type="ECO:0000256" key="6">
    <source>
        <dbReference type="ARBA" id="ARBA00022741"/>
    </source>
</evidence>
<keyword evidence="7" id="KW-0067">ATP-binding</keyword>
<dbReference type="InterPro" id="IPR036640">
    <property type="entry name" value="ABC1_TM_sf"/>
</dbReference>
<dbReference type="Gene3D" id="1.20.1560.10">
    <property type="entry name" value="ABC transporter type 1, transmembrane domain"/>
    <property type="match status" value="1"/>
</dbReference>
<evidence type="ECO:0000256" key="8">
    <source>
        <dbReference type="ARBA" id="ARBA00022989"/>
    </source>
</evidence>
<dbReference type="EMBL" id="CP049989">
    <property type="protein sequence ID" value="QIM54631.1"/>
    <property type="molecule type" value="Genomic_DNA"/>
</dbReference>
<evidence type="ECO:0000313" key="17">
    <source>
        <dbReference type="EMBL" id="QIM54631.1"/>
    </source>
</evidence>
<keyword evidence="4 13" id="KW-0812">Transmembrane</keyword>
<feature type="transmembrane region" description="Helical" evidence="13">
    <location>
        <begin position="182"/>
        <end position="204"/>
    </location>
</feature>
<dbReference type="Proteomes" id="UP000503162">
    <property type="component" value="Chromosome"/>
</dbReference>
<keyword evidence="8 13" id="KW-1133">Transmembrane helix</keyword>
<feature type="domain" description="ABC transmembrane type-1" evidence="15">
    <location>
        <begin position="186"/>
        <end position="465"/>
    </location>
</feature>
<keyword evidence="18" id="KW-1185">Reference proteome</keyword>
<keyword evidence="6" id="KW-0547">Nucleotide-binding</keyword>
<evidence type="ECO:0000256" key="4">
    <source>
        <dbReference type="ARBA" id="ARBA00022692"/>
    </source>
</evidence>
<evidence type="ECO:0000256" key="10">
    <source>
        <dbReference type="ARBA" id="ARBA00055355"/>
    </source>
</evidence>
<evidence type="ECO:0000259" key="14">
    <source>
        <dbReference type="PROSITE" id="PS50893"/>
    </source>
</evidence>
<comment type="similarity">
    <text evidence="11">Belongs to the ABC transporter superfamily. Cyclolysin exporter (TC 3.A.1.109.2) family.</text>
</comment>
<gene>
    <name evidence="17" type="ORF">G9Q37_02560</name>
</gene>
<proteinExistence type="inferred from homology"/>
<dbReference type="FunFam" id="3.40.50.300:FF:000299">
    <property type="entry name" value="ABC transporter ATP-binding protein/permease"/>
    <property type="match status" value="1"/>
</dbReference>
<feature type="domain" description="ABC transporter" evidence="14">
    <location>
        <begin position="501"/>
        <end position="736"/>
    </location>
</feature>
<dbReference type="InterPro" id="IPR010132">
    <property type="entry name" value="ATPase_T1SS_HlyB"/>
</dbReference>
<dbReference type="KEGG" id="hcz:G9Q37_02560"/>
<keyword evidence="5" id="KW-0354">Hemolysis</keyword>
<evidence type="ECO:0000259" key="16">
    <source>
        <dbReference type="PROSITE" id="PS50990"/>
    </source>
</evidence>
<evidence type="ECO:0000259" key="15">
    <source>
        <dbReference type="PROSITE" id="PS50929"/>
    </source>
</evidence>
<organism evidence="17 18">
    <name type="scientific">Hydrogenophaga crocea</name>
    <dbReference type="NCBI Taxonomy" id="2716225"/>
    <lineage>
        <taxon>Bacteria</taxon>
        <taxon>Pseudomonadati</taxon>
        <taxon>Pseudomonadota</taxon>
        <taxon>Betaproteobacteria</taxon>
        <taxon>Burkholderiales</taxon>
        <taxon>Comamonadaceae</taxon>
        <taxon>Hydrogenophaga</taxon>
    </lineage>
</organism>
<feature type="transmembrane region" description="Helical" evidence="13">
    <location>
        <begin position="293"/>
        <end position="318"/>
    </location>
</feature>
<evidence type="ECO:0000256" key="3">
    <source>
        <dbReference type="ARBA" id="ARBA00022475"/>
    </source>
</evidence>
<dbReference type="CDD" id="cd18588">
    <property type="entry name" value="ABC_6TM_CyaB_HlyB_like"/>
    <property type="match status" value="1"/>
</dbReference>
<feature type="transmembrane region" description="Helical" evidence="13">
    <location>
        <begin position="224"/>
        <end position="244"/>
    </location>
</feature>
<dbReference type="InterPro" id="IPR011527">
    <property type="entry name" value="ABC1_TM_dom"/>
</dbReference>
<dbReference type="SUPFAM" id="SSF52540">
    <property type="entry name" value="P-loop containing nucleoside triphosphate hydrolases"/>
    <property type="match status" value="1"/>
</dbReference>
<accession>A0A6G8IN92</accession>
<dbReference type="GO" id="GO:0140359">
    <property type="term" value="F:ABC-type transporter activity"/>
    <property type="evidence" value="ECO:0007669"/>
    <property type="project" value="InterPro"/>
</dbReference>
<dbReference type="GO" id="GO:0030253">
    <property type="term" value="P:protein secretion by the type I secretion system"/>
    <property type="evidence" value="ECO:0007669"/>
    <property type="project" value="InterPro"/>
</dbReference>
<dbReference type="GO" id="GO:0031640">
    <property type="term" value="P:killing of cells of another organism"/>
    <property type="evidence" value="ECO:0007669"/>
    <property type="project" value="UniProtKB-KW"/>
</dbReference>
<evidence type="ECO:0000256" key="5">
    <source>
        <dbReference type="ARBA" id="ARBA00022735"/>
    </source>
</evidence>
<evidence type="ECO:0000256" key="13">
    <source>
        <dbReference type="SAM" id="Phobius"/>
    </source>
</evidence>
<evidence type="ECO:0000313" key="18">
    <source>
        <dbReference type="Proteomes" id="UP000503162"/>
    </source>
</evidence>
<dbReference type="GO" id="GO:0016887">
    <property type="term" value="F:ATP hydrolysis activity"/>
    <property type="evidence" value="ECO:0007669"/>
    <property type="project" value="InterPro"/>
</dbReference>
<dbReference type="GO" id="GO:0008233">
    <property type="term" value="F:peptidase activity"/>
    <property type="evidence" value="ECO:0007669"/>
    <property type="project" value="InterPro"/>
</dbReference>